<dbReference type="Pfam" id="PF03168">
    <property type="entry name" value="LEA_2"/>
    <property type="match status" value="1"/>
</dbReference>
<feature type="domain" description="Late embryogenesis abundant protein LEA-2 subgroup" evidence="7">
    <location>
        <begin position="115"/>
        <end position="196"/>
    </location>
</feature>
<protein>
    <recommendedName>
        <fullName evidence="7">Late embryogenesis abundant protein LEA-2 subgroup domain-containing protein</fullName>
    </recommendedName>
</protein>
<evidence type="ECO:0000313" key="8">
    <source>
        <dbReference type="EMBL" id="KFK34674.1"/>
    </source>
</evidence>
<keyword evidence="3 6" id="KW-1133">Transmembrane helix</keyword>
<dbReference type="Gramene" id="KFK34674">
    <property type="protein sequence ID" value="KFK34674"/>
    <property type="gene ID" value="AALP_AA5G176600"/>
</dbReference>
<dbReference type="SUPFAM" id="SSF117070">
    <property type="entry name" value="LEA14-like"/>
    <property type="match status" value="1"/>
</dbReference>
<dbReference type="InterPro" id="IPR044839">
    <property type="entry name" value="NDR1-like"/>
</dbReference>
<sequence>MTNSDDKKPLTSSTIEEAPPPKETSKPTASMETQSNNSGGDSKRRKRNRKRKICICFTLLIILTIFIILLILSLTIFKPKRPVTTIDSVTVERFQASVNALAFRVVLNLTLHVDLSLKNPNRVGFSYDSSSALLNYRGQLIGEAPLPANHIAPQKTEMMNLTLTLMADRLLSESELLSDVMSGVIPLNTFVKVSGKGRRSRDMRQEPNGFWVCRWVEIRSSSLQTASNTKETTIQFGRAPMPTKPEPDDLIVFRCRTKNTTRL</sequence>
<evidence type="ECO:0000259" key="7">
    <source>
        <dbReference type="Pfam" id="PF03168"/>
    </source>
</evidence>
<comment type="subcellular location">
    <subcellularLocation>
        <location evidence="1">Membrane</location>
        <topology evidence="1">Single-pass membrane protein</topology>
    </subcellularLocation>
</comment>
<keyword evidence="9" id="KW-1185">Reference proteome</keyword>
<keyword evidence="4 6" id="KW-0472">Membrane</keyword>
<evidence type="ECO:0000313" key="9">
    <source>
        <dbReference type="Proteomes" id="UP000029120"/>
    </source>
</evidence>
<dbReference type="AlphaFoldDB" id="A0A087GXS2"/>
<reference evidence="9" key="1">
    <citation type="journal article" date="2015" name="Nat. Plants">
        <title>Genome expansion of Arabis alpina linked with retrotransposition and reduced symmetric DNA methylation.</title>
        <authorList>
            <person name="Willing E.M."/>
            <person name="Rawat V."/>
            <person name="Mandakova T."/>
            <person name="Maumus F."/>
            <person name="James G.V."/>
            <person name="Nordstroem K.J."/>
            <person name="Becker C."/>
            <person name="Warthmann N."/>
            <person name="Chica C."/>
            <person name="Szarzynska B."/>
            <person name="Zytnicki M."/>
            <person name="Albani M.C."/>
            <person name="Kiefer C."/>
            <person name="Bergonzi S."/>
            <person name="Castaings L."/>
            <person name="Mateos J.L."/>
            <person name="Berns M.C."/>
            <person name="Bujdoso N."/>
            <person name="Piofczyk T."/>
            <person name="de Lorenzo L."/>
            <person name="Barrero-Sicilia C."/>
            <person name="Mateos I."/>
            <person name="Piednoel M."/>
            <person name="Hagmann J."/>
            <person name="Chen-Min-Tao R."/>
            <person name="Iglesias-Fernandez R."/>
            <person name="Schuster S.C."/>
            <person name="Alonso-Blanco C."/>
            <person name="Roudier F."/>
            <person name="Carbonero P."/>
            <person name="Paz-Ares J."/>
            <person name="Davis S.J."/>
            <person name="Pecinka A."/>
            <person name="Quesneville H."/>
            <person name="Colot V."/>
            <person name="Lysak M.A."/>
            <person name="Weigel D."/>
            <person name="Coupland G."/>
            <person name="Schneeberger K."/>
        </authorList>
    </citation>
    <scope>NUCLEOTIDE SEQUENCE [LARGE SCALE GENOMIC DNA]</scope>
    <source>
        <strain evidence="9">cv. Pajares</strain>
    </source>
</reference>
<dbReference type="GO" id="GO:0098542">
    <property type="term" value="P:defense response to other organism"/>
    <property type="evidence" value="ECO:0007669"/>
    <property type="project" value="InterPro"/>
</dbReference>
<feature type="region of interest" description="Disordered" evidence="5">
    <location>
        <begin position="1"/>
        <end position="45"/>
    </location>
</feature>
<evidence type="ECO:0000256" key="2">
    <source>
        <dbReference type="ARBA" id="ARBA00022692"/>
    </source>
</evidence>
<name>A0A087GXS2_ARAAL</name>
<dbReference type="PANTHER" id="PTHR31234">
    <property type="entry name" value="LATE EMBRYOGENESIS ABUNDANT (LEA) HYDROXYPROLINE-RICH GLYCOPROTEIN FAMILY"/>
    <property type="match status" value="1"/>
</dbReference>
<dbReference type="PANTHER" id="PTHR31234:SF65">
    <property type="entry name" value="LATE EMBRYOGENESIS ABUNDANT PROTEIN, LEA_2 SUBGROUP"/>
    <property type="match status" value="1"/>
</dbReference>
<dbReference type="Gene3D" id="2.60.40.1820">
    <property type="match status" value="1"/>
</dbReference>
<dbReference type="GO" id="GO:0016020">
    <property type="term" value="C:membrane"/>
    <property type="evidence" value="ECO:0007669"/>
    <property type="project" value="UniProtKB-SubCell"/>
</dbReference>
<evidence type="ECO:0000256" key="6">
    <source>
        <dbReference type="SAM" id="Phobius"/>
    </source>
</evidence>
<proteinExistence type="predicted"/>
<dbReference type="InterPro" id="IPR004864">
    <property type="entry name" value="LEA_2"/>
</dbReference>
<evidence type="ECO:0000256" key="5">
    <source>
        <dbReference type="SAM" id="MobiDB-lite"/>
    </source>
</evidence>
<evidence type="ECO:0000256" key="3">
    <source>
        <dbReference type="ARBA" id="ARBA00022989"/>
    </source>
</evidence>
<feature type="transmembrane region" description="Helical" evidence="6">
    <location>
        <begin position="53"/>
        <end position="77"/>
    </location>
</feature>
<gene>
    <name evidence="8" type="ordered locus">AALP_Aa5g176600</name>
</gene>
<evidence type="ECO:0000256" key="1">
    <source>
        <dbReference type="ARBA" id="ARBA00004167"/>
    </source>
</evidence>
<evidence type="ECO:0000256" key="4">
    <source>
        <dbReference type="ARBA" id="ARBA00023136"/>
    </source>
</evidence>
<dbReference type="EMBL" id="CM002873">
    <property type="protein sequence ID" value="KFK34674.1"/>
    <property type="molecule type" value="Genomic_DNA"/>
</dbReference>
<dbReference type="OrthoDB" id="1929523at2759"/>
<organism evidence="8 9">
    <name type="scientific">Arabis alpina</name>
    <name type="common">Alpine rock-cress</name>
    <dbReference type="NCBI Taxonomy" id="50452"/>
    <lineage>
        <taxon>Eukaryota</taxon>
        <taxon>Viridiplantae</taxon>
        <taxon>Streptophyta</taxon>
        <taxon>Embryophyta</taxon>
        <taxon>Tracheophyta</taxon>
        <taxon>Spermatophyta</taxon>
        <taxon>Magnoliopsida</taxon>
        <taxon>eudicotyledons</taxon>
        <taxon>Gunneridae</taxon>
        <taxon>Pentapetalae</taxon>
        <taxon>rosids</taxon>
        <taxon>malvids</taxon>
        <taxon>Brassicales</taxon>
        <taxon>Brassicaceae</taxon>
        <taxon>Arabideae</taxon>
        <taxon>Arabis</taxon>
    </lineage>
</organism>
<accession>A0A087GXS2</accession>
<dbReference type="eggNOG" id="ENOG502RZ37">
    <property type="taxonomic scope" value="Eukaryota"/>
</dbReference>
<keyword evidence="2 6" id="KW-0812">Transmembrane</keyword>
<feature type="compositionally biased region" description="Polar residues" evidence="5">
    <location>
        <begin position="26"/>
        <end position="40"/>
    </location>
</feature>
<dbReference type="Proteomes" id="UP000029120">
    <property type="component" value="Chromosome 5"/>
</dbReference>